<accession>A0A1V2R9N5</accession>
<protein>
    <submittedName>
        <fullName evidence="3">NAD(P)-dependent oxidoreductase</fullName>
    </submittedName>
    <submittedName>
        <fullName evidence="2">NmrA family NAD(P)-binding protein</fullName>
    </submittedName>
</protein>
<comment type="caution">
    <text evidence="3">The sequence shown here is derived from an EMBL/GenBank/DDBJ whole genome shotgun (WGS) entry which is preliminary data.</text>
</comment>
<dbReference type="RefSeq" id="WP_039354680.1">
    <property type="nucleotide sequence ID" value="NZ_JBIXLL010000009.1"/>
</dbReference>
<reference evidence="4" key="1">
    <citation type="submission" date="2016-11" db="EMBL/GenBank/DDBJ databases">
        <authorList>
            <person name="Panda P."/>
            <person name="Visnovsky S."/>
            <person name="Pitman A."/>
        </authorList>
    </citation>
    <scope>NUCLEOTIDE SEQUENCE [LARGE SCALE GENOMIC DNA]</scope>
    <source>
        <strain evidence="4">ICMP 9972</strain>
    </source>
</reference>
<dbReference type="Proteomes" id="UP000189286">
    <property type="component" value="Unassembled WGS sequence"/>
</dbReference>
<dbReference type="Pfam" id="PF05368">
    <property type="entry name" value="NmrA"/>
    <property type="match status" value="1"/>
</dbReference>
<evidence type="ECO:0000259" key="1">
    <source>
        <dbReference type="Pfam" id="PF05368"/>
    </source>
</evidence>
<evidence type="ECO:0000313" key="4">
    <source>
        <dbReference type="Proteomes" id="UP000189286"/>
    </source>
</evidence>
<dbReference type="Gene3D" id="3.90.25.10">
    <property type="entry name" value="UDP-galactose 4-epimerase, domain 1"/>
    <property type="match status" value="1"/>
</dbReference>
<dbReference type="InterPro" id="IPR008030">
    <property type="entry name" value="NmrA-like"/>
</dbReference>
<dbReference type="SUPFAM" id="SSF51735">
    <property type="entry name" value="NAD(P)-binding Rossmann-fold domains"/>
    <property type="match status" value="1"/>
</dbReference>
<sequence length="324" mass="36120">MKYVVTGCDGKLGGRIAENMIQNEAPENLIFTCPFPEYLPEEKKGLWAKLGIDVRAANYDKPEQMVNAFQGAERIVIVSGVLIGEKRVKQHKNVINSAIKAGIKHITYISFLGASDPRYAHVYVTPDHTATEAYLNEVCPPAGIEFNIMRNNLYMENYLTTSVMLALISGNKWYTTASEGKATYIAKDDCALAATALLLGAGEKNKAYNITGAESISQREICHIVSEASGIPIDYCPVDKPAFFEYLDSIGIPRDTDQDFSASPVPWCGNDMVTNEASIAEGLMDFVSNDFKELTSQEPRTAKEMIHHYDYIWKEKVKHWKDIK</sequence>
<dbReference type="OrthoDB" id="9801056at2"/>
<dbReference type="EMBL" id="MPUJ01000001">
    <property type="protein sequence ID" value="ONK09108.1"/>
    <property type="molecule type" value="Genomic_DNA"/>
</dbReference>
<gene>
    <name evidence="2" type="ORF">ACIPUP_16090</name>
    <name evidence="3" type="ORF">BSK71_02430</name>
</gene>
<reference evidence="2 5" key="3">
    <citation type="submission" date="2024-10" db="EMBL/GenBank/DDBJ databases">
        <authorList>
            <person name="Lu C.-H."/>
        </authorList>
    </citation>
    <scope>NUCLEOTIDE SEQUENCE [LARGE SCALE GENOMIC DNA]</scope>
    <source>
        <strain evidence="2 5">22ZTDG03-2</strain>
    </source>
</reference>
<proteinExistence type="predicted"/>
<feature type="domain" description="NmrA-like" evidence="1">
    <location>
        <begin position="41"/>
        <end position="262"/>
    </location>
</feature>
<dbReference type="InterPro" id="IPR052718">
    <property type="entry name" value="NmrA-type_oxidoreductase"/>
</dbReference>
<evidence type="ECO:0000313" key="5">
    <source>
        <dbReference type="Proteomes" id="UP001617689"/>
    </source>
</evidence>
<dbReference type="AlphaFoldDB" id="A0A1V2R9N5"/>
<dbReference type="InterPro" id="IPR036291">
    <property type="entry name" value="NAD(P)-bd_dom_sf"/>
</dbReference>
<keyword evidence="5" id="KW-1185">Reference proteome</keyword>
<name>A0A1V2R9N5_9GAMM</name>
<evidence type="ECO:0000313" key="3">
    <source>
        <dbReference type="EMBL" id="ONK09108.1"/>
    </source>
</evidence>
<organism evidence="3 4">
    <name type="scientific">Pectobacterium actinidiae</name>
    <dbReference type="NCBI Taxonomy" id="1507808"/>
    <lineage>
        <taxon>Bacteria</taxon>
        <taxon>Pseudomonadati</taxon>
        <taxon>Pseudomonadota</taxon>
        <taxon>Gammaproteobacteria</taxon>
        <taxon>Enterobacterales</taxon>
        <taxon>Pectobacteriaceae</taxon>
        <taxon>Pectobacterium</taxon>
    </lineage>
</organism>
<dbReference type="EMBL" id="JBIXLL010000009">
    <property type="protein sequence ID" value="MFJ5430669.1"/>
    <property type="molecule type" value="Genomic_DNA"/>
</dbReference>
<dbReference type="Proteomes" id="UP001617689">
    <property type="component" value="Unassembled WGS sequence"/>
</dbReference>
<dbReference type="PANTHER" id="PTHR47129">
    <property type="entry name" value="QUINONE OXIDOREDUCTASE 2"/>
    <property type="match status" value="1"/>
</dbReference>
<evidence type="ECO:0000313" key="2">
    <source>
        <dbReference type="EMBL" id="MFJ5430669.1"/>
    </source>
</evidence>
<dbReference type="PANTHER" id="PTHR47129:SF1">
    <property type="entry name" value="NMRA-LIKE DOMAIN-CONTAINING PROTEIN"/>
    <property type="match status" value="1"/>
</dbReference>
<dbReference type="Gene3D" id="3.40.50.720">
    <property type="entry name" value="NAD(P)-binding Rossmann-like Domain"/>
    <property type="match status" value="1"/>
</dbReference>
<reference evidence="3" key="2">
    <citation type="submission" date="2016-11" db="EMBL/GenBank/DDBJ databases">
        <authorList>
            <person name="Jaros S."/>
            <person name="Januszkiewicz K."/>
            <person name="Wedrychowicz H."/>
        </authorList>
    </citation>
    <scope>NUCLEOTIDE SEQUENCE [LARGE SCALE GENOMIC DNA]</scope>
    <source>
        <strain evidence="3">ICMP 9972</strain>
    </source>
</reference>